<sequence length="75" mass="8362">MNGGQWSARKTHNWTPWNMNASRASPYKYPSMELGPALITHRPLERGLNPTAAASEHMPPSSGDISNGCTMDWHR</sequence>
<evidence type="ECO:0000313" key="2">
    <source>
        <dbReference type="EMBL" id="DAA04097.1"/>
    </source>
</evidence>
<evidence type="ECO:0000256" key="1">
    <source>
        <dbReference type="SAM" id="MobiDB-lite"/>
    </source>
</evidence>
<protein>
    <submittedName>
        <fullName evidence="2">HDC14019</fullName>
    </submittedName>
</protein>
<accession>Q6IJX5</accession>
<proteinExistence type="predicted"/>
<dbReference type="AlphaFoldDB" id="Q6IJX5"/>
<reference evidence="2" key="1">
    <citation type="journal article" date="2003" name="Genome Biol.">
        <title>An integrated gene annotation and transcriptional profiling approach towards the full gene content of the Drosophila genome.</title>
        <authorList>
            <person name="Hild M."/>
            <person name="Beckmann B."/>
            <person name="Haas S.A."/>
            <person name="Koch B."/>
            <person name="Solovyev V."/>
            <person name="Busold C."/>
            <person name="Fellenberg K."/>
            <person name="Boutros M."/>
            <person name="Vingron M."/>
            <person name="Sauer F."/>
            <person name="Hoheisel J.D."/>
            <person name="Paro R."/>
        </authorList>
    </citation>
    <scope>NUCLEOTIDE SEQUENCE</scope>
</reference>
<dbReference type="EMBL" id="BK002591">
    <property type="protein sequence ID" value="DAA04097.1"/>
    <property type="molecule type" value="Genomic_DNA"/>
</dbReference>
<name>Q6IJX5_DROME</name>
<organism evidence="2">
    <name type="scientific">Drosophila melanogaster</name>
    <name type="common">Fruit fly</name>
    <dbReference type="NCBI Taxonomy" id="7227"/>
    <lineage>
        <taxon>Eukaryota</taxon>
        <taxon>Metazoa</taxon>
        <taxon>Ecdysozoa</taxon>
        <taxon>Arthropoda</taxon>
        <taxon>Hexapoda</taxon>
        <taxon>Insecta</taxon>
        <taxon>Pterygota</taxon>
        <taxon>Neoptera</taxon>
        <taxon>Endopterygota</taxon>
        <taxon>Diptera</taxon>
        <taxon>Brachycera</taxon>
        <taxon>Muscomorpha</taxon>
        <taxon>Ephydroidea</taxon>
        <taxon>Drosophilidae</taxon>
        <taxon>Drosophila</taxon>
        <taxon>Sophophora</taxon>
    </lineage>
</organism>
<feature type="region of interest" description="Disordered" evidence="1">
    <location>
        <begin position="51"/>
        <end position="75"/>
    </location>
</feature>
<gene>
    <name evidence="2" type="ORF">HDC14019</name>
</gene>